<proteinExistence type="predicted"/>
<keyword evidence="2" id="KW-1185">Reference proteome</keyword>
<comment type="caution">
    <text evidence="1">The sequence shown here is derived from an EMBL/GenBank/DDBJ whole genome shotgun (WGS) entry which is preliminary data.</text>
</comment>
<protein>
    <submittedName>
        <fullName evidence="1">Uncharacterized protein</fullName>
    </submittedName>
</protein>
<sequence length="256" mass="28006">MELLRCLGGGGGGGETQVLAAAGGAALGAGVVASGFYLKGLADSYKDATHRQQFGVVQEALQQSLGLEKMQLPSSFQAEGQVWPTLHPLLTSAAYPQVRMAFETILKYQNARKVKADPKTLVCELLKTWLREHAADTTPAPQEVEAYRNLCSKLMVQKDKWRCCRALRRAIACSSMTALYFLPSLHFDRYLYINTRLVKHGTDVGRIGINISDVGPIGINTSSIKNEEQTFLRVKGEELDPTGHAGDSECAEWTMS</sequence>
<name>A0A812I1T8_9DINO</name>
<accession>A0A812I1T8</accession>
<organism evidence="1 2">
    <name type="scientific">Symbiodinium natans</name>
    <dbReference type="NCBI Taxonomy" id="878477"/>
    <lineage>
        <taxon>Eukaryota</taxon>
        <taxon>Sar</taxon>
        <taxon>Alveolata</taxon>
        <taxon>Dinophyceae</taxon>
        <taxon>Suessiales</taxon>
        <taxon>Symbiodiniaceae</taxon>
        <taxon>Symbiodinium</taxon>
    </lineage>
</organism>
<evidence type="ECO:0000313" key="2">
    <source>
        <dbReference type="Proteomes" id="UP000604046"/>
    </source>
</evidence>
<dbReference type="EMBL" id="CAJNDS010000143">
    <property type="protein sequence ID" value="CAE6969906.1"/>
    <property type="molecule type" value="Genomic_DNA"/>
</dbReference>
<dbReference type="OrthoDB" id="67700at2759"/>
<dbReference type="AlphaFoldDB" id="A0A812I1T8"/>
<dbReference type="Proteomes" id="UP000604046">
    <property type="component" value="Unassembled WGS sequence"/>
</dbReference>
<evidence type="ECO:0000313" key="1">
    <source>
        <dbReference type="EMBL" id="CAE6969906.1"/>
    </source>
</evidence>
<reference evidence="1" key="1">
    <citation type="submission" date="2021-02" db="EMBL/GenBank/DDBJ databases">
        <authorList>
            <person name="Dougan E. K."/>
            <person name="Rhodes N."/>
            <person name="Thang M."/>
            <person name="Chan C."/>
        </authorList>
    </citation>
    <scope>NUCLEOTIDE SEQUENCE</scope>
</reference>
<gene>
    <name evidence="1" type="ORF">SNAT2548_LOCUS2439</name>
</gene>